<dbReference type="Pfam" id="PF13385">
    <property type="entry name" value="Laminin_G_3"/>
    <property type="match status" value="1"/>
</dbReference>
<dbReference type="Pfam" id="PF15537">
    <property type="entry name" value="Ntox43"/>
    <property type="match status" value="1"/>
</dbReference>
<evidence type="ECO:0000313" key="7">
    <source>
        <dbReference type="Proteomes" id="UP001500711"/>
    </source>
</evidence>
<feature type="compositionally biased region" description="Polar residues" evidence="2">
    <location>
        <begin position="1314"/>
        <end position="1324"/>
    </location>
</feature>
<keyword evidence="1" id="KW-0677">Repeat</keyword>
<evidence type="ECO:0000256" key="1">
    <source>
        <dbReference type="ARBA" id="ARBA00022737"/>
    </source>
</evidence>
<dbReference type="Pfam" id="PF05593">
    <property type="entry name" value="RHS_repeat"/>
    <property type="match status" value="4"/>
</dbReference>
<protein>
    <submittedName>
        <fullName evidence="6">Polymorphic toxin-type HINT domain-containing protein</fullName>
    </submittedName>
</protein>
<dbReference type="InterPro" id="IPR056823">
    <property type="entry name" value="TEN-like_YD-shell"/>
</dbReference>
<dbReference type="InterPro" id="IPR029106">
    <property type="entry name" value="Ntox43"/>
</dbReference>
<dbReference type="InterPro" id="IPR045351">
    <property type="entry name" value="DUF6531"/>
</dbReference>
<keyword evidence="7" id="KW-1185">Reference proteome</keyword>
<dbReference type="PANTHER" id="PTHR32305:SF15">
    <property type="entry name" value="PROTEIN RHSA-RELATED"/>
    <property type="match status" value="1"/>
</dbReference>
<feature type="region of interest" description="Disordered" evidence="2">
    <location>
        <begin position="1349"/>
        <end position="1378"/>
    </location>
</feature>
<dbReference type="InterPro" id="IPR050708">
    <property type="entry name" value="T6SS_VgrG/RHS"/>
</dbReference>
<feature type="domain" description="Bacterial toxin 43" evidence="3">
    <location>
        <begin position="2874"/>
        <end position="2976"/>
    </location>
</feature>
<dbReference type="InterPro" id="IPR013320">
    <property type="entry name" value="ConA-like_dom_sf"/>
</dbReference>
<dbReference type="InterPro" id="IPR022385">
    <property type="entry name" value="Rhs_assc_core"/>
</dbReference>
<dbReference type="Gene3D" id="2.180.10.10">
    <property type="entry name" value="RHS repeat-associated core"/>
    <property type="match status" value="4"/>
</dbReference>
<dbReference type="NCBIfam" id="TIGR01643">
    <property type="entry name" value="YD_repeat_2x"/>
    <property type="match status" value="3"/>
</dbReference>
<sequence>MFGPAASQLMPQMAGLRELAEAMEQSPRQQWGSADGLSHETTDNFPNQDKPASLQSKYPRIDGQQAGAARNDAEVKSTLADVRGFDTATSKEVPEQRRERERTYRNADGTLTTEFSQSAINYRKTDGSWAPIDTTFVGTPDGWRNAADQVDLRLSSRANPNSLVRLKFDDQHEVAFGLQGTAASTGVANGSSVTYAKVLPGVDLRFEAQPGGVKEVMVLESADAPNSWTFPLHLKGLTAKVMDEQVVLSDRDGKERGRFPRGFMTDSNVDPRTGDPAISYGVKYRIDGQNLIVEADSTWLRDPARKYPVLVDPTIENRGTSDARFYQGSWNTYAGSDLKVGNSGGLNSAGYLAFAGVESALQNHKIHGAALSITNYWSWSCSPRPVSVHAVLSPWGGGGYPGPAISGALSESRFAHGYIAPGQTRSNCPTAVEQINLGTAGRDLIQRWVTGAQANHGLSVRASESDNYGWKKFTGRDTANPPRLYITHTPYDAEYRIDRGVPEPPVHAQQGGKVKITVTNRGAQTWTPSTFALGYRAFTDRGSPVRTVEAAQLPHDVPRGSSVTLDVQIDPLGAGAYLLDFSMLRKGGSWFTDEQIPPARLSFRVYDIPPVVKAQYPPNGYSSPTLRPQLWVEAVDIDSPPNQALQYRFQICEFANGTETNCFDSGYVNTRMWTVPADKLYWGRDYVWRSFAYDGKSENPALPWSHLLTSVPQPSITTHLANAPYNGANAAFDPQNGNYFSSAIDVSLAGAGPELSVARTYNSLDPRRDLVFGAGWSTRWDMKVTPDNDGSGNVLVTYPDGQQVRFGRNPGGGFAPAPGRQADLSAQPAEFGGGWIMVDTSSTSYRFTPDGKLTRIADQTGQHLEVKYDQATGRLAEVINPRNERKLSFAWADAQSPEHKPHVRSVTVDAGNNQLLTWNYEYTGDKLTKVCDPKSGCTQYQYDQGSHYRSAVIDSNPGSYWRLGDPAGAKIESQVRTNLGKDDGIANDVTWVPGAVAGSPDGARQFNGSSSYVKLPGGLIKKNRDLAVEMWFKTTSSGPLLGMQHYEFAQDATPSAPHLPVLWVGTDGKLRGNFWNNKVEPITTAGTVNNDLWHHVVLSGSVGTQSLFLDGELVGTTHGEIDHLTMTHNQIGAASSEGWPGLAAGKQYFSGAIDEVAFYEHAIGSTSAKQHFDMVKAADQLTKITLPSGRVAATMSYDVVNDRLREYTDRNGGLWKIAAPAVTGTEQNLVRTTMVTDPGNRFHYADYDPSRGRILRSLTPLGQGVRPEDMAIGGPVPPGGDPWSGGPNRGQGVRTFDYDDRGFLNKITDENGNQVHLTNDSRGNPVSRKTCRTSSTDCQTSYFTYYNNPSDLTDPRNGKLLTSADGRSSGPDDTTYRTTNTYTGVGLRGLFESQSLPDGSIVRHTYTTSSSVAPPGLVETTTDGRGAKTTYTYYRSGDLESVRNAAGLLTRFTYDKLGRKITQTELSPAYPQGLATRFTYDELSRQKTITRPATTNKVTGVKHTQQTEYSYDADGNITTAKVSDLTGGDQPRQVTTEYDGHGRAARITDAEGNATTNGYDNFGNLAWTVDAVGTKHEFLYTARNKIAEVRLRSWHGDPIGPGGPGGDDEGDRTVLDTLVLKSYAYDVAGRLTRETDAMGRAKRYEYYKDDSLRRVIASKIRDPFDPSGATRDLVLQEHFYDNAGNVIRTVNAGGLVVEKTYDVLNRVKTEKADPAGLARATSYDYDAGGNVTRVAITGKPSNNVHQEVSRTFAVEYGYDAAGRRTSETSFNGTERLTTSSVFDQRGLLNSITDPRGTAAGADPVAFTTNYTYDEAGRLVSVAAPTVQVETNGVAVSSRPIVHTGFDTFGGVTEHKDANGNISKQAYDKLGRTIRVESPEYTKPGSSSASRAVTLTEYTPLGDVRKITNPRGAVTEFSYDQQRRLLAAYQADASVAGRTSGSWLYSYTRTGERLSVTDPTGARVETTYDDLGRAVTSTQLERYPTPSAFTTKMTYDDGGRLTTVTSPSNEVTTFGYDTLGQRVSSTDPAGVVTKLGYDSIGRQNRVSDGLNRTTFQTFDTAGRPATQYSLDASETLLRSTRNHYDRAGNVVKTTDPLNRATTFTYDAMNRVIGQVEPVAEGRSITTSFGYDAMGNLSRFTDGRGNAMTYRTNSLGLPESVIEPPTEAHPDAADRTWTTAYDLAGNAERVVQPGGVTRTLTYDYLNRVTAETGEGAEASTASKALGYDAAGRLTSFNAPGGTNTLTYNDRGALLSATGPSGGSQFVYDETGRLTQQVDASGTARYTYHQGRLATVQDGLTGAAQAFGYNEAGQVKTVTFAGKVRSYEYDVYGRQASDVLRDGATTLSSITYGYELNDLIKSKTMTGLAGSGEHTYGYDYAGRMTSWTYGGKATSYEWDDTGNRVKADGKVSIYDARNRLTSDGDKSYSWSARGTLQTAGSDRYEFDAFGRAVKRGANTYAYDALDRMVTRGARTFSYVGAGLDLASDGSEKFSRGPGGELLATQRGLVMADQRGDVLAEFSPSGQNAGATTTYDPFGKVLAGARTGVGYQGDWTDPDSGEVDMGARWYSPSTGGFTARDSIPLPTSPSGLANRYAYGRGAPTTYVDPDGHENTSVLAPGNDRYVRDKEIQRQSRIVRGFGTTAMRFGKIVPGIGWIASGADIVMGFSEKPEMHATENVPRVQRPSQTTTAGNPVSFSNLLRGLYNQLVSLGLQLRDLLASIRWPGGYGVVNSPQPVWDPSIVARAEAEKAAKNVALSPPLAATQPIVEGGVVSSNPQTPASRVAVELGNVQDANEVVRKVRDAVLGTDNPVIQNVAEQDPSGLSGSSSSTNVYTEEGIFRVKRDDNGVSTQVHQITWTRPGSELSESSDNGISLLKGSGPTPGVLEVSSRVKSIRAFRNYSPSGRLGIEYVFDPIREIMLVGVPRSDLFPLGSPHQRLARSGGMDERVVLGGMFSRGPDGTASFNEHSGHYGERWTRETQKQFDRFLARHNIEFDYTKWND</sequence>
<dbReference type="Pfam" id="PF20148">
    <property type="entry name" value="DUF6531"/>
    <property type="match status" value="1"/>
</dbReference>
<evidence type="ECO:0000259" key="4">
    <source>
        <dbReference type="Pfam" id="PF20148"/>
    </source>
</evidence>
<evidence type="ECO:0000256" key="2">
    <source>
        <dbReference type="SAM" id="MobiDB-lite"/>
    </source>
</evidence>
<dbReference type="Gene3D" id="2.60.120.200">
    <property type="match status" value="1"/>
</dbReference>
<evidence type="ECO:0000259" key="5">
    <source>
        <dbReference type="Pfam" id="PF25023"/>
    </source>
</evidence>
<gene>
    <name evidence="6" type="ORF">GCM10022267_33250</name>
</gene>
<feature type="region of interest" description="Disordered" evidence="2">
    <location>
        <begin position="1314"/>
        <end position="1333"/>
    </location>
</feature>
<proteinExistence type="predicted"/>
<evidence type="ECO:0000313" key="6">
    <source>
        <dbReference type="EMBL" id="GAA3644072.1"/>
    </source>
</evidence>
<comment type="caution">
    <text evidence="6">The sequence shown here is derived from an EMBL/GenBank/DDBJ whole genome shotgun (WGS) entry which is preliminary data.</text>
</comment>
<dbReference type="Pfam" id="PF25023">
    <property type="entry name" value="TEN_YD-shell"/>
    <property type="match status" value="1"/>
</dbReference>
<feature type="domain" description="Teneurin-like YD-shell" evidence="5">
    <location>
        <begin position="2326"/>
        <end position="2472"/>
    </location>
</feature>
<evidence type="ECO:0000259" key="3">
    <source>
        <dbReference type="Pfam" id="PF15537"/>
    </source>
</evidence>
<dbReference type="InterPro" id="IPR031325">
    <property type="entry name" value="RHS_repeat"/>
</dbReference>
<accession>A0ABP7AZA6</accession>
<name>A0ABP7AZA6_9PSEU</name>
<dbReference type="NCBIfam" id="NF033679">
    <property type="entry name" value="DNRLRE_dom"/>
    <property type="match status" value="1"/>
</dbReference>
<feature type="region of interest" description="Disordered" evidence="2">
    <location>
        <begin position="16"/>
        <end position="75"/>
    </location>
</feature>
<reference evidence="7" key="1">
    <citation type="journal article" date="2019" name="Int. J. Syst. Evol. Microbiol.">
        <title>The Global Catalogue of Microorganisms (GCM) 10K type strain sequencing project: providing services to taxonomists for standard genome sequencing and annotation.</title>
        <authorList>
            <consortium name="The Broad Institute Genomics Platform"/>
            <consortium name="The Broad Institute Genome Sequencing Center for Infectious Disease"/>
            <person name="Wu L."/>
            <person name="Ma J."/>
        </authorList>
    </citation>
    <scope>NUCLEOTIDE SEQUENCE [LARGE SCALE GENOMIC DNA]</scope>
    <source>
        <strain evidence="7">JCM 17494</strain>
    </source>
</reference>
<dbReference type="InterPro" id="IPR006530">
    <property type="entry name" value="YD"/>
</dbReference>
<feature type="domain" description="DUF6531" evidence="4">
    <location>
        <begin position="733"/>
        <end position="806"/>
    </location>
</feature>
<dbReference type="EMBL" id="BAABBE010000008">
    <property type="protein sequence ID" value="GAA3644072.1"/>
    <property type="molecule type" value="Genomic_DNA"/>
</dbReference>
<dbReference type="NCBIfam" id="TIGR03696">
    <property type="entry name" value="Rhs_assc_core"/>
    <property type="match status" value="1"/>
</dbReference>
<dbReference type="PANTHER" id="PTHR32305">
    <property type="match status" value="1"/>
</dbReference>
<dbReference type="SUPFAM" id="SSF49899">
    <property type="entry name" value="Concanavalin A-like lectins/glucanases"/>
    <property type="match status" value="1"/>
</dbReference>
<organism evidence="6 7">
    <name type="scientific">Lentzea roselyniae</name>
    <dbReference type="NCBI Taxonomy" id="531940"/>
    <lineage>
        <taxon>Bacteria</taxon>
        <taxon>Bacillati</taxon>
        <taxon>Actinomycetota</taxon>
        <taxon>Actinomycetes</taxon>
        <taxon>Pseudonocardiales</taxon>
        <taxon>Pseudonocardiaceae</taxon>
        <taxon>Lentzea</taxon>
    </lineage>
</organism>
<dbReference type="Proteomes" id="UP001500711">
    <property type="component" value="Unassembled WGS sequence"/>
</dbReference>